<dbReference type="Gene3D" id="1.10.630.10">
    <property type="entry name" value="Cytochrome P450"/>
    <property type="match status" value="1"/>
</dbReference>
<organism evidence="15 16">
    <name type="scientific">Gryllus longicercus</name>
    <dbReference type="NCBI Taxonomy" id="2509291"/>
    <lineage>
        <taxon>Eukaryota</taxon>
        <taxon>Metazoa</taxon>
        <taxon>Ecdysozoa</taxon>
        <taxon>Arthropoda</taxon>
        <taxon>Hexapoda</taxon>
        <taxon>Insecta</taxon>
        <taxon>Pterygota</taxon>
        <taxon>Neoptera</taxon>
        <taxon>Polyneoptera</taxon>
        <taxon>Orthoptera</taxon>
        <taxon>Ensifera</taxon>
        <taxon>Gryllidea</taxon>
        <taxon>Grylloidea</taxon>
        <taxon>Gryllidae</taxon>
        <taxon>Gryllinae</taxon>
        <taxon>Gryllus</taxon>
    </lineage>
</organism>
<evidence type="ECO:0000256" key="10">
    <source>
        <dbReference type="ARBA" id="ARBA00023004"/>
    </source>
</evidence>
<keyword evidence="16" id="KW-1185">Reference proteome</keyword>
<protein>
    <recommendedName>
        <fullName evidence="17">Cytochrome P450</fullName>
    </recommendedName>
</protein>
<evidence type="ECO:0000313" key="16">
    <source>
        <dbReference type="Proteomes" id="UP001378592"/>
    </source>
</evidence>
<dbReference type="InterPro" id="IPR002401">
    <property type="entry name" value="Cyt_P450_E_grp-I"/>
</dbReference>
<keyword evidence="8" id="KW-0492">Microsome</keyword>
<dbReference type="EMBL" id="JAZDUA010000245">
    <property type="protein sequence ID" value="KAK7863030.1"/>
    <property type="molecule type" value="Genomic_DNA"/>
</dbReference>
<evidence type="ECO:0000256" key="9">
    <source>
        <dbReference type="ARBA" id="ARBA00023002"/>
    </source>
</evidence>
<dbReference type="GO" id="GO:0004497">
    <property type="term" value="F:monooxygenase activity"/>
    <property type="evidence" value="ECO:0007669"/>
    <property type="project" value="UniProtKB-KW"/>
</dbReference>
<evidence type="ECO:0000256" key="2">
    <source>
        <dbReference type="ARBA" id="ARBA00004174"/>
    </source>
</evidence>
<dbReference type="SUPFAM" id="SSF48264">
    <property type="entry name" value="Cytochrome P450"/>
    <property type="match status" value="1"/>
</dbReference>
<dbReference type="InterPro" id="IPR001128">
    <property type="entry name" value="Cyt_P450"/>
</dbReference>
<sequence length="145" mass="16383">MSELLRMYPPNATTDRVCQKDTILPATSTSKAIVVTKGTILHLPIIGLHMDSQYWNEPEKFDPERFNDENKHKIKPNTYVPFGVGPRICIGQRFALIEIKATLVHLFSGFDLHPSAKTEYPVRFKPGANLIARGGFWCGLSPREM</sequence>
<proteinExistence type="inferred from homology"/>
<keyword evidence="11 14" id="KW-0503">Monooxygenase</keyword>
<dbReference type="PANTHER" id="PTHR24292">
    <property type="entry name" value="CYTOCHROME P450"/>
    <property type="match status" value="1"/>
</dbReference>
<keyword evidence="9 14" id="KW-0560">Oxidoreductase</keyword>
<reference evidence="15 16" key="1">
    <citation type="submission" date="2024-03" db="EMBL/GenBank/DDBJ databases">
        <title>The genome assembly and annotation of the cricket Gryllus longicercus Weissman &amp; Gray.</title>
        <authorList>
            <person name="Szrajer S."/>
            <person name="Gray D."/>
            <person name="Ylla G."/>
        </authorList>
    </citation>
    <scope>NUCLEOTIDE SEQUENCE [LARGE SCALE GENOMIC DNA]</scope>
    <source>
        <strain evidence="15">DAG 2021-001</strain>
        <tissue evidence="15">Whole body minus gut</tissue>
    </source>
</reference>
<evidence type="ECO:0000256" key="6">
    <source>
        <dbReference type="ARBA" id="ARBA00022723"/>
    </source>
</evidence>
<evidence type="ECO:0000256" key="14">
    <source>
        <dbReference type="RuleBase" id="RU000461"/>
    </source>
</evidence>
<dbReference type="GO" id="GO:0020037">
    <property type="term" value="F:heme binding"/>
    <property type="evidence" value="ECO:0007669"/>
    <property type="project" value="InterPro"/>
</dbReference>
<feature type="binding site" description="axial binding residue" evidence="13">
    <location>
        <position position="89"/>
    </location>
    <ligand>
        <name>heme</name>
        <dbReference type="ChEBI" id="CHEBI:30413"/>
    </ligand>
    <ligandPart>
        <name>Fe</name>
        <dbReference type="ChEBI" id="CHEBI:18248"/>
    </ligandPart>
</feature>
<dbReference type="AlphaFoldDB" id="A0AAN9VJN5"/>
<accession>A0AAN9VJN5</accession>
<keyword evidence="10 13" id="KW-0408">Iron</keyword>
<dbReference type="InterPro" id="IPR017972">
    <property type="entry name" value="Cyt_P450_CS"/>
</dbReference>
<dbReference type="Pfam" id="PF00067">
    <property type="entry name" value="p450"/>
    <property type="match status" value="1"/>
</dbReference>
<evidence type="ECO:0000256" key="4">
    <source>
        <dbReference type="ARBA" id="ARBA00010617"/>
    </source>
</evidence>
<dbReference type="InterPro" id="IPR036396">
    <property type="entry name" value="Cyt_P450_sf"/>
</dbReference>
<evidence type="ECO:0000256" key="13">
    <source>
        <dbReference type="PIRSR" id="PIRSR602401-1"/>
    </source>
</evidence>
<comment type="caution">
    <text evidence="15">The sequence shown here is derived from an EMBL/GenBank/DDBJ whole genome shotgun (WGS) entry which is preliminary data.</text>
</comment>
<keyword evidence="6 13" id="KW-0479">Metal-binding</keyword>
<dbReference type="GO" id="GO:0016705">
    <property type="term" value="F:oxidoreductase activity, acting on paired donors, with incorporation or reduction of molecular oxygen"/>
    <property type="evidence" value="ECO:0007669"/>
    <property type="project" value="InterPro"/>
</dbReference>
<keyword evidence="7" id="KW-0256">Endoplasmic reticulum</keyword>
<dbReference type="PRINTS" id="PR00463">
    <property type="entry name" value="EP450I"/>
</dbReference>
<gene>
    <name evidence="15" type="ORF">R5R35_010773</name>
</gene>
<comment type="subcellular location">
    <subcellularLocation>
        <location evidence="3">Endoplasmic reticulum membrane</location>
        <topology evidence="3">Peripheral membrane protein</topology>
    </subcellularLocation>
    <subcellularLocation>
        <location evidence="2">Microsome membrane</location>
        <topology evidence="2">Peripheral membrane protein</topology>
    </subcellularLocation>
</comment>
<evidence type="ECO:0000256" key="12">
    <source>
        <dbReference type="ARBA" id="ARBA00023136"/>
    </source>
</evidence>
<dbReference type="GO" id="GO:0005789">
    <property type="term" value="C:endoplasmic reticulum membrane"/>
    <property type="evidence" value="ECO:0007669"/>
    <property type="project" value="UniProtKB-SubCell"/>
</dbReference>
<evidence type="ECO:0000256" key="5">
    <source>
        <dbReference type="ARBA" id="ARBA00022617"/>
    </source>
</evidence>
<comment type="cofactor">
    <cofactor evidence="1 13">
        <name>heme</name>
        <dbReference type="ChEBI" id="CHEBI:30413"/>
    </cofactor>
</comment>
<evidence type="ECO:0008006" key="17">
    <source>
        <dbReference type="Google" id="ProtNLM"/>
    </source>
</evidence>
<dbReference type="PROSITE" id="PS00086">
    <property type="entry name" value="CYTOCHROME_P450"/>
    <property type="match status" value="1"/>
</dbReference>
<dbReference type="GO" id="GO:0005506">
    <property type="term" value="F:iron ion binding"/>
    <property type="evidence" value="ECO:0007669"/>
    <property type="project" value="InterPro"/>
</dbReference>
<dbReference type="InterPro" id="IPR050476">
    <property type="entry name" value="Insect_CytP450_Detox"/>
</dbReference>
<evidence type="ECO:0000256" key="8">
    <source>
        <dbReference type="ARBA" id="ARBA00022848"/>
    </source>
</evidence>
<keyword evidence="5 13" id="KW-0349">Heme</keyword>
<evidence type="ECO:0000256" key="3">
    <source>
        <dbReference type="ARBA" id="ARBA00004406"/>
    </source>
</evidence>
<keyword evidence="12" id="KW-0472">Membrane</keyword>
<evidence type="ECO:0000313" key="15">
    <source>
        <dbReference type="EMBL" id="KAK7863030.1"/>
    </source>
</evidence>
<evidence type="ECO:0000256" key="11">
    <source>
        <dbReference type="ARBA" id="ARBA00023033"/>
    </source>
</evidence>
<dbReference type="PANTHER" id="PTHR24292:SF54">
    <property type="entry name" value="CYP9F3-RELATED"/>
    <property type="match status" value="1"/>
</dbReference>
<evidence type="ECO:0000256" key="7">
    <source>
        <dbReference type="ARBA" id="ARBA00022824"/>
    </source>
</evidence>
<dbReference type="Proteomes" id="UP001378592">
    <property type="component" value="Unassembled WGS sequence"/>
</dbReference>
<evidence type="ECO:0000256" key="1">
    <source>
        <dbReference type="ARBA" id="ARBA00001971"/>
    </source>
</evidence>
<comment type="similarity">
    <text evidence="4 14">Belongs to the cytochrome P450 family.</text>
</comment>
<name>A0AAN9VJN5_9ORTH</name>